<comment type="subcellular location">
    <subcellularLocation>
        <location evidence="1">Cytoplasm</location>
    </subcellularLocation>
</comment>
<evidence type="ECO:0000313" key="8">
    <source>
        <dbReference type="Proteomes" id="UP000018144"/>
    </source>
</evidence>
<dbReference type="GO" id="GO:0051231">
    <property type="term" value="P:spindle elongation"/>
    <property type="evidence" value="ECO:0007669"/>
    <property type="project" value="TreeGrafter"/>
</dbReference>
<reference evidence="7 8" key="1">
    <citation type="journal article" date="2013" name="PLoS Genet.">
        <title>The genome and development-dependent transcriptomes of Pyronema confluens: a window into fungal evolution.</title>
        <authorList>
            <person name="Traeger S."/>
            <person name="Altegoer F."/>
            <person name="Freitag M."/>
            <person name="Gabaldon T."/>
            <person name="Kempken F."/>
            <person name="Kumar A."/>
            <person name="Marcet-Houben M."/>
            <person name="Poggeler S."/>
            <person name="Stajich J.E."/>
            <person name="Nowrousian M."/>
        </authorList>
    </citation>
    <scope>NUCLEOTIDE SEQUENCE [LARGE SCALE GENOMIC DNA]</scope>
    <source>
        <strain evidence="8">CBS 100304</strain>
        <tissue evidence="7">Vegetative mycelium</tissue>
    </source>
</reference>
<feature type="region of interest" description="Disordered" evidence="6">
    <location>
        <begin position="780"/>
        <end position="802"/>
    </location>
</feature>
<dbReference type="Proteomes" id="UP000018144">
    <property type="component" value="Unassembled WGS sequence"/>
</dbReference>
<dbReference type="GO" id="GO:0005524">
    <property type="term" value="F:ATP binding"/>
    <property type="evidence" value="ECO:0007669"/>
    <property type="project" value="UniProtKB-KW"/>
</dbReference>
<dbReference type="OrthoDB" id="5428430at2759"/>
<dbReference type="PANTHER" id="PTHR47969:SF15">
    <property type="entry name" value="CHROMOSOME-ASSOCIATED KINESIN KIF4A-RELATED"/>
    <property type="match status" value="1"/>
</dbReference>
<dbReference type="InterPro" id="IPR027640">
    <property type="entry name" value="Kinesin-like_fam"/>
</dbReference>
<dbReference type="GO" id="GO:0007018">
    <property type="term" value="P:microtubule-based movement"/>
    <property type="evidence" value="ECO:0007669"/>
    <property type="project" value="InterPro"/>
</dbReference>
<keyword evidence="8" id="KW-1185">Reference proteome</keyword>
<accession>U4LUP3</accession>
<dbReference type="PANTHER" id="PTHR47969">
    <property type="entry name" value="CHROMOSOME-ASSOCIATED KINESIN KIF4A-RELATED"/>
    <property type="match status" value="1"/>
</dbReference>
<feature type="region of interest" description="Disordered" evidence="6">
    <location>
        <begin position="632"/>
        <end position="665"/>
    </location>
</feature>
<evidence type="ECO:0000256" key="4">
    <source>
        <dbReference type="ARBA" id="ARBA00022840"/>
    </source>
</evidence>
<dbReference type="GO" id="GO:0005875">
    <property type="term" value="C:microtubule associated complex"/>
    <property type="evidence" value="ECO:0007669"/>
    <property type="project" value="TreeGrafter"/>
</dbReference>
<sequence length="802" mass="87351">MAAAKIDTPVASTLSAEVSPRDNDTHELRRELAATEAANAYERCLLVHNQIEATDAARPLKTRLAYLEPLYVELYEEYLSVKRNLKTLEQKEQELLTNQQEAEVELRNLQNECAAAQGQLRAAEKELKEIRGSSKSSTAAMVAEKTRAVSDLEDMKLEYQLTKERSKQLEEELKEARKEKEKGEDTAKVLRRDLQEVFTELTSLQRKLREATESAATEKATLEAEIEKLKSEVETQKKAAQEKGSAATKTAEVTKATKKEIADLKTELAKETKAREMAEKLVHRLESDAEKAAAAEAAAIPAKKELTELKAALTKETKAREKAEGEMEVIEAEKNNIEEILALLRVEKTKLEEEFAQLQAEKQTATQKTDIDKPTKKELTELKSALTKETKAREKAEKLIEKLEAEKAKAAEKTSAAAPTKKELIDLKFALAKETEAREKAETDLEARTTELAAAQQAPPAPKEKPASKKELTELKAALDKETKLREKAEKELAATTASQAAELEALHRKIEAQKAKLDKAKAAPPVSKSTTTKVPLDGNPRKRPGAPVESFEQSAKKPKPSKPQPTVSEFSLTPFLKRQAAAEDATTSDDTVMAASVTENNPGDVTIIAPIGDGKPSHKILLAGANRKKKIPTKPILEEPELDTPVAPARAATPPVQDDGEDVGEDSMLMPVIEKPKTKAKAFPRAGKAPGKPAAAKVAKAKMLSLLDDSPAPAPTKKPAARKKKVVGESSFMGVRPTLFNDEDGSGRINLDIDAATQGASQGLGKGRPQPTLIPTMAAFNNEISPPKKRPAGLGGLFGKK</sequence>
<gene>
    <name evidence="7" type="ORF">PCON_02129</name>
</gene>
<feature type="region of interest" description="Disordered" evidence="6">
    <location>
        <begin position="708"/>
        <end position="730"/>
    </location>
</feature>
<dbReference type="GO" id="GO:0003777">
    <property type="term" value="F:microtubule motor activity"/>
    <property type="evidence" value="ECO:0007669"/>
    <property type="project" value="InterPro"/>
</dbReference>
<feature type="region of interest" description="Disordered" evidence="6">
    <location>
        <begin position="436"/>
        <end position="500"/>
    </location>
</feature>
<feature type="region of interest" description="Disordered" evidence="6">
    <location>
        <begin position="1"/>
        <end position="27"/>
    </location>
</feature>
<proteinExistence type="predicted"/>
<evidence type="ECO:0000313" key="7">
    <source>
        <dbReference type="EMBL" id="CCX33887.1"/>
    </source>
</evidence>
<protein>
    <submittedName>
        <fullName evidence="7">Uncharacterized protein</fullName>
    </submittedName>
</protein>
<dbReference type="GO" id="GO:0005737">
    <property type="term" value="C:cytoplasm"/>
    <property type="evidence" value="ECO:0007669"/>
    <property type="project" value="UniProtKB-SubCell"/>
</dbReference>
<evidence type="ECO:0000256" key="6">
    <source>
        <dbReference type="SAM" id="MobiDB-lite"/>
    </source>
</evidence>
<dbReference type="AlphaFoldDB" id="U4LUP3"/>
<dbReference type="STRING" id="1076935.U4LUP3"/>
<dbReference type="OMA" id="ANAYERC"/>
<keyword evidence="3" id="KW-0547">Nucleotide-binding</keyword>
<dbReference type="Gene3D" id="1.10.287.1490">
    <property type="match status" value="1"/>
</dbReference>
<feature type="region of interest" description="Disordered" evidence="6">
    <location>
        <begin position="359"/>
        <end position="394"/>
    </location>
</feature>
<keyword evidence="2" id="KW-0963">Cytoplasm</keyword>
<dbReference type="EMBL" id="HF936249">
    <property type="protein sequence ID" value="CCX33887.1"/>
    <property type="molecule type" value="Genomic_DNA"/>
</dbReference>
<keyword evidence="4" id="KW-0067">ATP-binding</keyword>
<evidence type="ECO:0000256" key="1">
    <source>
        <dbReference type="ARBA" id="ARBA00004496"/>
    </source>
</evidence>
<keyword evidence="5" id="KW-0175">Coiled coil</keyword>
<organism evidence="7 8">
    <name type="scientific">Pyronema omphalodes (strain CBS 100304)</name>
    <name type="common">Pyronema confluens</name>
    <dbReference type="NCBI Taxonomy" id="1076935"/>
    <lineage>
        <taxon>Eukaryota</taxon>
        <taxon>Fungi</taxon>
        <taxon>Dikarya</taxon>
        <taxon>Ascomycota</taxon>
        <taxon>Pezizomycotina</taxon>
        <taxon>Pezizomycetes</taxon>
        <taxon>Pezizales</taxon>
        <taxon>Pyronemataceae</taxon>
        <taxon>Pyronema</taxon>
    </lineage>
</organism>
<evidence type="ECO:0000256" key="5">
    <source>
        <dbReference type="ARBA" id="ARBA00023054"/>
    </source>
</evidence>
<dbReference type="GO" id="GO:0007052">
    <property type="term" value="P:mitotic spindle organization"/>
    <property type="evidence" value="ECO:0007669"/>
    <property type="project" value="TreeGrafter"/>
</dbReference>
<evidence type="ECO:0000256" key="3">
    <source>
        <dbReference type="ARBA" id="ARBA00022741"/>
    </source>
</evidence>
<name>U4LUP3_PYROM</name>
<feature type="region of interest" description="Disordered" evidence="6">
    <location>
        <begin position="514"/>
        <end position="591"/>
    </location>
</feature>
<feature type="compositionally biased region" description="Basic and acidic residues" evidence="6">
    <location>
        <begin position="436"/>
        <end position="449"/>
    </location>
</feature>
<feature type="compositionally biased region" description="Basic and acidic residues" evidence="6">
    <location>
        <begin position="369"/>
        <end position="394"/>
    </location>
</feature>
<evidence type="ECO:0000256" key="2">
    <source>
        <dbReference type="ARBA" id="ARBA00022490"/>
    </source>
</evidence>
<feature type="compositionally biased region" description="Basic and acidic residues" evidence="6">
    <location>
        <begin position="462"/>
        <end position="493"/>
    </location>
</feature>
<feature type="compositionally biased region" description="Low complexity" evidence="6">
    <location>
        <begin position="645"/>
        <end position="657"/>
    </location>
</feature>